<protein>
    <submittedName>
        <fullName evidence="4">DUF5641 domain-containing protein</fullName>
    </submittedName>
</protein>
<evidence type="ECO:0000256" key="1">
    <source>
        <dbReference type="SAM" id="MobiDB-lite"/>
    </source>
</evidence>
<keyword evidence="3" id="KW-1185">Reference proteome</keyword>
<dbReference type="Proteomes" id="UP000046393">
    <property type="component" value="Unplaced"/>
</dbReference>
<dbReference type="AlphaFoldDB" id="A0A0N5ABQ1"/>
<evidence type="ECO:0000259" key="2">
    <source>
        <dbReference type="Pfam" id="PF18701"/>
    </source>
</evidence>
<reference evidence="4" key="1">
    <citation type="submission" date="2017-02" db="UniProtKB">
        <authorList>
            <consortium name="WormBaseParasite"/>
        </authorList>
    </citation>
    <scope>IDENTIFICATION</scope>
</reference>
<name>A0A0N5ABQ1_9BILA</name>
<dbReference type="Pfam" id="PF18701">
    <property type="entry name" value="DUF5641"/>
    <property type="match status" value="1"/>
</dbReference>
<dbReference type="STRING" id="451379.A0A0N5ABQ1"/>
<organism evidence="3 4">
    <name type="scientific">Syphacia muris</name>
    <dbReference type="NCBI Taxonomy" id="451379"/>
    <lineage>
        <taxon>Eukaryota</taxon>
        <taxon>Metazoa</taxon>
        <taxon>Ecdysozoa</taxon>
        <taxon>Nematoda</taxon>
        <taxon>Chromadorea</taxon>
        <taxon>Rhabditida</taxon>
        <taxon>Spirurina</taxon>
        <taxon>Oxyuridomorpha</taxon>
        <taxon>Oxyuroidea</taxon>
        <taxon>Oxyuridae</taxon>
        <taxon>Syphacia</taxon>
    </lineage>
</organism>
<accession>A0A0N5ABQ1</accession>
<feature type="compositionally biased region" description="Basic and acidic residues" evidence="1">
    <location>
        <begin position="225"/>
        <end position="237"/>
    </location>
</feature>
<dbReference type="PANTHER" id="PTHR47331">
    <property type="entry name" value="PHD-TYPE DOMAIN-CONTAINING PROTEIN"/>
    <property type="match status" value="1"/>
</dbReference>
<dbReference type="InterPro" id="IPR040676">
    <property type="entry name" value="DUF5641"/>
</dbReference>
<dbReference type="WBParaSite" id="SMUV_0000157701-mRNA-1">
    <property type="protein sequence ID" value="SMUV_0000157701-mRNA-1"/>
    <property type="gene ID" value="SMUV_0000157701"/>
</dbReference>
<proteinExistence type="predicted"/>
<feature type="region of interest" description="Disordered" evidence="1">
    <location>
        <begin position="225"/>
        <end position="253"/>
    </location>
</feature>
<feature type="domain" description="DUF5641" evidence="2">
    <location>
        <begin position="122"/>
        <end position="215"/>
    </location>
</feature>
<evidence type="ECO:0000313" key="4">
    <source>
        <dbReference type="WBParaSite" id="SMUV_0000157701-mRNA-1"/>
    </source>
</evidence>
<evidence type="ECO:0000313" key="3">
    <source>
        <dbReference type="Proteomes" id="UP000046393"/>
    </source>
</evidence>
<sequence>MLVYVSCSKSLPFRNCARSFVENFTDWKFITPHRMVGLLKSILKKTFGRQLVKENEFSDVIYQAERILNSRPITEVTSEPSRVLRPVDFLNPTISQNKEEIKVGKEVEAIEFIEDAEVLVRRKNKLEQASNELWSVWHHEYLRYLREITLRNNKKGKLSRIREPYIDEVVLLEKENVPQQLWRLARMVRIEKNTQGRISGVVLRVSRNKLRDKVSYITRPLECRNSKSKTTVRERSKSKQSGPPALKRNRQNLFSHASKKICRTDTYI</sequence>